<evidence type="ECO:0000313" key="2">
    <source>
        <dbReference type="Proteomes" id="UP000831701"/>
    </source>
</evidence>
<evidence type="ECO:0000313" key="1">
    <source>
        <dbReference type="EMBL" id="KAI3358767.1"/>
    </source>
</evidence>
<proteinExistence type="predicted"/>
<dbReference type="EMBL" id="CM041548">
    <property type="protein sequence ID" value="KAI3358767.1"/>
    <property type="molecule type" value="Genomic_DNA"/>
</dbReference>
<accession>A0ACB8VSV3</accession>
<keyword evidence="2" id="KW-1185">Reference proteome</keyword>
<protein>
    <submittedName>
        <fullName evidence="1">Uncharacterized protein</fullName>
    </submittedName>
</protein>
<comment type="caution">
    <text evidence="1">The sequence shown here is derived from an EMBL/GenBank/DDBJ whole genome shotgun (WGS) entry which is preliminary data.</text>
</comment>
<sequence length="578" mass="66155">MAGVIGPLINQTINGFTFEQWIMLADGNINSITLRQLSDMCNELQEEICFKIIQTAASDMQIKMYRQTREEGINKTRNPRSTLQGRRNYLRLTTEDIEASLGDCFNWCFGKALRVQQKVTKDSEALMELFLVNVKKRTNRRLCALGRSFASELEDCDEWNAFFGPIERETASESDTTEMVNCIRSILMDLVIKPSVTPDSDVNLDSDSSEDVSPDLEPDKEECDEDLDTDAALKTDPSPEELDLEPDEEESDEDLDTEAALETDPSPEELDLEADIEKCDSEASSIIIPSPEEKERHLKPDDEEFDLESELIINLSSEQAEKYKLTDIVEFNPDDAEEINPIPAGQEPYEVTDVMEFDPDDDEEIDHFLEQQEPFKVDDIAKFYPDDEEHIDASPKQQDPNLPGCHLPQQDETFLAVFLKNFLEHVAYTTTTSAFNKNFNGMLERLRKRTEKEKISSVAQNIEYLHILIFNKLCQIFGSPRLLQAAMLSRLEEFEDALTRTLIAQLRKTPKKPSFLTKLRRFFCRKTCKVVPASEMKTSASHSQVTKEQSRQKTSTIRRLFSSTLRILRKPYNFGVVL</sequence>
<name>A0ACB8VSV3_9TELE</name>
<reference evidence="1" key="1">
    <citation type="submission" date="2022-04" db="EMBL/GenBank/DDBJ databases">
        <title>Jade perch genome.</title>
        <authorList>
            <person name="Chao B."/>
        </authorList>
    </citation>
    <scope>NUCLEOTIDE SEQUENCE</scope>
    <source>
        <strain evidence="1">CB-2022</strain>
    </source>
</reference>
<gene>
    <name evidence="1" type="ORF">L3Q82_014731</name>
</gene>
<dbReference type="Proteomes" id="UP000831701">
    <property type="component" value="Chromosome 18"/>
</dbReference>
<organism evidence="1 2">
    <name type="scientific">Scortum barcoo</name>
    <name type="common">barcoo grunter</name>
    <dbReference type="NCBI Taxonomy" id="214431"/>
    <lineage>
        <taxon>Eukaryota</taxon>
        <taxon>Metazoa</taxon>
        <taxon>Chordata</taxon>
        <taxon>Craniata</taxon>
        <taxon>Vertebrata</taxon>
        <taxon>Euteleostomi</taxon>
        <taxon>Actinopterygii</taxon>
        <taxon>Neopterygii</taxon>
        <taxon>Teleostei</taxon>
        <taxon>Neoteleostei</taxon>
        <taxon>Acanthomorphata</taxon>
        <taxon>Eupercaria</taxon>
        <taxon>Centrarchiformes</taxon>
        <taxon>Terapontoidei</taxon>
        <taxon>Terapontidae</taxon>
        <taxon>Scortum</taxon>
    </lineage>
</organism>